<feature type="compositionally biased region" description="Low complexity" evidence="1">
    <location>
        <begin position="50"/>
        <end position="76"/>
    </location>
</feature>
<feature type="chain" id="PRO_5039654460" evidence="2">
    <location>
        <begin position="19"/>
        <end position="188"/>
    </location>
</feature>
<name>A0A542YNG4_9MICO</name>
<comment type="caution">
    <text evidence="3">The sequence shown here is derived from an EMBL/GenBank/DDBJ whole genome shotgun (WGS) entry which is preliminary data.</text>
</comment>
<feature type="compositionally biased region" description="Acidic residues" evidence="1">
    <location>
        <begin position="22"/>
        <end position="32"/>
    </location>
</feature>
<feature type="region of interest" description="Disordered" evidence="1">
    <location>
        <begin position="21"/>
        <end position="82"/>
    </location>
</feature>
<dbReference type="Proteomes" id="UP000319516">
    <property type="component" value="Unassembled WGS sequence"/>
</dbReference>
<gene>
    <name evidence="3" type="ORF">FB467_0676</name>
</gene>
<dbReference type="RefSeq" id="WP_141783842.1">
    <property type="nucleotide sequence ID" value="NZ_BAAAIK010000003.1"/>
</dbReference>
<evidence type="ECO:0000256" key="1">
    <source>
        <dbReference type="SAM" id="MobiDB-lite"/>
    </source>
</evidence>
<evidence type="ECO:0000256" key="2">
    <source>
        <dbReference type="SAM" id="SignalP"/>
    </source>
</evidence>
<dbReference type="PROSITE" id="PS51257">
    <property type="entry name" value="PROKAR_LIPOPROTEIN"/>
    <property type="match status" value="1"/>
</dbReference>
<keyword evidence="4" id="KW-1185">Reference proteome</keyword>
<reference evidence="3 4" key="1">
    <citation type="submission" date="2019-06" db="EMBL/GenBank/DDBJ databases">
        <title>Sequencing the genomes of 1000 actinobacteria strains.</title>
        <authorList>
            <person name="Klenk H.-P."/>
        </authorList>
    </citation>
    <scope>NUCLEOTIDE SEQUENCE [LARGE SCALE GENOMIC DNA]</scope>
    <source>
        <strain evidence="3 4">DSM 12335</strain>
    </source>
</reference>
<accession>A0A542YNG4</accession>
<dbReference type="AlphaFoldDB" id="A0A542YNG4"/>
<feature type="signal peptide" evidence="2">
    <location>
        <begin position="1"/>
        <end position="18"/>
    </location>
</feature>
<feature type="compositionally biased region" description="Low complexity" evidence="1">
    <location>
        <begin position="33"/>
        <end position="42"/>
    </location>
</feature>
<dbReference type="OrthoDB" id="4869843at2"/>
<proteinExistence type="predicted"/>
<sequence>MKKTSFLALALSATVVLGACSSEDEPSDDTTAAEDNGAAAGGDSEDTAEDTGAAGDSADETGAAADEAGETEAAGSYADPACEEFFTEGGPLADRADAAREAITAGDIVDMPTYSEVNLLKQRIDATASSAPEDISTLLLEVNAPFAETVDAVNEGSVVDEDGVITLPEIDVQGSADAQAELETACAG</sequence>
<evidence type="ECO:0000313" key="4">
    <source>
        <dbReference type="Proteomes" id="UP000319516"/>
    </source>
</evidence>
<organism evidence="3 4">
    <name type="scientific">Ornithinicoccus hortensis</name>
    <dbReference type="NCBI Taxonomy" id="82346"/>
    <lineage>
        <taxon>Bacteria</taxon>
        <taxon>Bacillati</taxon>
        <taxon>Actinomycetota</taxon>
        <taxon>Actinomycetes</taxon>
        <taxon>Micrococcales</taxon>
        <taxon>Intrasporangiaceae</taxon>
        <taxon>Ornithinicoccus</taxon>
    </lineage>
</organism>
<dbReference type="EMBL" id="VFOP01000001">
    <property type="protein sequence ID" value="TQL49601.1"/>
    <property type="molecule type" value="Genomic_DNA"/>
</dbReference>
<protein>
    <submittedName>
        <fullName evidence="3">Uncharacterized protein</fullName>
    </submittedName>
</protein>
<evidence type="ECO:0000313" key="3">
    <source>
        <dbReference type="EMBL" id="TQL49601.1"/>
    </source>
</evidence>
<keyword evidence="2" id="KW-0732">Signal</keyword>